<dbReference type="Proteomes" id="UP000290809">
    <property type="component" value="Unassembled WGS sequence"/>
</dbReference>
<keyword evidence="1" id="KW-1133">Transmembrane helix</keyword>
<proteinExistence type="predicted"/>
<name>A0A430Q2L5_SCHBO</name>
<feature type="transmembrane region" description="Helical" evidence="1">
    <location>
        <begin position="42"/>
        <end position="63"/>
    </location>
</feature>
<evidence type="ECO:0000256" key="1">
    <source>
        <dbReference type="SAM" id="Phobius"/>
    </source>
</evidence>
<sequence>MQIGKYFTLNDTNFYGVFVLQKQLYDVTISSQYYHCLHQLKLNLLCVKIILSILFGIVCLNMLNGTLNCSQSNHHYDRQYHDQFTYNSNRLKEFKKWDSILMIIITIYNEILDSIEKIINSMRIYDPFIIPTCYGSLFQELVNLSHVIERKGEI</sequence>
<protein>
    <submittedName>
        <fullName evidence="2">Uncharacterized protein</fullName>
    </submittedName>
</protein>
<keyword evidence="3" id="KW-1185">Reference proteome</keyword>
<dbReference type="EMBL" id="QMKO01003077">
    <property type="protein sequence ID" value="RTG81927.1"/>
    <property type="molecule type" value="Genomic_DNA"/>
</dbReference>
<evidence type="ECO:0000313" key="2">
    <source>
        <dbReference type="EMBL" id="RTG81927.1"/>
    </source>
</evidence>
<accession>A0A430Q2L5</accession>
<gene>
    <name evidence="2" type="ORF">DC041_0011724</name>
</gene>
<evidence type="ECO:0000313" key="3">
    <source>
        <dbReference type="Proteomes" id="UP000290809"/>
    </source>
</evidence>
<reference evidence="2 3" key="1">
    <citation type="journal article" date="2019" name="PLoS Pathog.">
        <title>Genome sequence of the bovine parasite Schistosoma bovis Tanzania.</title>
        <authorList>
            <person name="Oey H."/>
            <person name="Zakrzewski M."/>
            <person name="Gobert G."/>
            <person name="Gravermann K."/>
            <person name="Stoye J."/>
            <person name="Jones M."/>
            <person name="Mcmanus D."/>
            <person name="Krause L."/>
        </authorList>
    </citation>
    <scope>NUCLEOTIDE SEQUENCE [LARGE SCALE GENOMIC DNA]</scope>
    <source>
        <strain evidence="2 3">TAN1997</strain>
    </source>
</reference>
<keyword evidence="1" id="KW-0472">Membrane</keyword>
<keyword evidence="1" id="KW-0812">Transmembrane</keyword>
<dbReference type="AlphaFoldDB" id="A0A430Q2L5"/>
<comment type="caution">
    <text evidence="2">The sequence shown here is derived from an EMBL/GenBank/DDBJ whole genome shotgun (WGS) entry which is preliminary data.</text>
</comment>
<organism evidence="2 3">
    <name type="scientific">Schistosoma bovis</name>
    <name type="common">Blood fluke</name>
    <dbReference type="NCBI Taxonomy" id="6184"/>
    <lineage>
        <taxon>Eukaryota</taxon>
        <taxon>Metazoa</taxon>
        <taxon>Spiralia</taxon>
        <taxon>Lophotrochozoa</taxon>
        <taxon>Platyhelminthes</taxon>
        <taxon>Trematoda</taxon>
        <taxon>Digenea</taxon>
        <taxon>Strigeidida</taxon>
        <taxon>Schistosomatoidea</taxon>
        <taxon>Schistosomatidae</taxon>
        <taxon>Schistosoma</taxon>
    </lineage>
</organism>